<feature type="region of interest" description="Disordered" evidence="1">
    <location>
        <begin position="99"/>
        <end position="120"/>
    </location>
</feature>
<feature type="region of interest" description="Disordered" evidence="1">
    <location>
        <begin position="809"/>
        <end position="850"/>
    </location>
</feature>
<feature type="compositionally biased region" description="Basic and acidic residues" evidence="1">
    <location>
        <begin position="547"/>
        <end position="557"/>
    </location>
</feature>
<dbReference type="InterPro" id="IPR001660">
    <property type="entry name" value="SAM"/>
</dbReference>
<dbReference type="InterPro" id="IPR013761">
    <property type="entry name" value="SAM/pointed_sf"/>
</dbReference>
<dbReference type="EMBL" id="JAVRBK010000005">
    <property type="protein sequence ID" value="KAK5643960.1"/>
    <property type="molecule type" value="Genomic_DNA"/>
</dbReference>
<organism evidence="3 4">
    <name type="scientific">Pyrocoelia pectoralis</name>
    <dbReference type="NCBI Taxonomy" id="417401"/>
    <lineage>
        <taxon>Eukaryota</taxon>
        <taxon>Metazoa</taxon>
        <taxon>Ecdysozoa</taxon>
        <taxon>Arthropoda</taxon>
        <taxon>Hexapoda</taxon>
        <taxon>Insecta</taxon>
        <taxon>Pterygota</taxon>
        <taxon>Neoptera</taxon>
        <taxon>Endopterygota</taxon>
        <taxon>Coleoptera</taxon>
        <taxon>Polyphaga</taxon>
        <taxon>Elateriformia</taxon>
        <taxon>Elateroidea</taxon>
        <taxon>Lampyridae</taxon>
        <taxon>Lampyrinae</taxon>
        <taxon>Pyrocoelia</taxon>
    </lineage>
</organism>
<dbReference type="CDD" id="cd09487">
    <property type="entry name" value="SAM_superfamily"/>
    <property type="match status" value="1"/>
</dbReference>
<feature type="compositionally biased region" description="Polar residues" evidence="1">
    <location>
        <begin position="494"/>
        <end position="513"/>
    </location>
</feature>
<feature type="region of interest" description="Disordered" evidence="1">
    <location>
        <begin position="140"/>
        <end position="173"/>
    </location>
</feature>
<proteinExistence type="predicted"/>
<feature type="region of interest" description="Disordered" evidence="1">
    <location>
        <begin position="1"/>
        <end position="21"/>
    </location>
</feature>
<feature type="region of interest" description="Disordered" evidence="1">
    <location>
        <begin position="542"/>
        <end position="603"/>
    </location>
</feature>
<dbReference type="Gene3D" id="1.10.150.50">
    <property type="entry name" value="Transcription Factor, Ets-1"/>
    <property type="match status" value="1"/>
</dbReference>
<dbReference type="SUPFAM" id="SSF47769">
    <property type="entry name" value="SAM/Pointed domain"/>
    <property type="match status" value="1"/>
</dbReference>
<gene>
    <name evidence="3" type="ORF">RI129_007805</name>
</gene>
<feature type="region of interest" description="Disordered" evidence="1">
    <location>
        <begin position="488"/>
        <end position="524"/>
    </location>
</feature>
<evidence type="ECO:0000259" key="2">
    <source>
        <dbReference type="SMART" id="SM00454"/>
    </source>
</evidence>
<accession>A0AAN7V8M0</accession>
<keyword evidence="4" id="KW-1185">Reference proteome</keyword>
<feature type="compositionally biased region" description="Basic and acidic residues" evidence="1">
    <location>
        <begin position="245"/>
        <end position="254"/>
    </location>
</feature>
<dbReference type="Proteomes" id="UP001329430">
    <property type="component" value="Chromosome 5"/>
</dbReference>
<dbReference type="Pfam" id="PF00536">
    <property type="entry name" value="SAM_1"/>
    <property type="match status" value="1"/>
</dbReference>
<feature type="compositionally biased region" description="Low complexity" evidence="1">
    <location>
        <begin position="824"/>
        <end position="835"/>
    </location>
</feature>
<reference evidence="3 4" key="1">
    <citation type="journal article" date="2024" name="Insects">
        <title>An Improved Chromosome-Level Genome Assembly of the Firefly Pyrocoelia pectoralis.</title>
        <authorList>
            <person name="Fu X."/>
            <person name="Meyer-Rochow V.B."/>
            <person name="Ballantyne L."/>
            <person name="Zhu X."/>
        </authorList>
    </citation>
    <scope>NUCLEOTIDE SEQUENCE [LARGE SCALE GENOMIC DNA]</scope>
    <source>
        <strain evidence="3">XCY_ONT2</strain>
    </source>
</reference>
<protein>
    <recommendedName>
        <fullName evidence="2">SAM domain-containing protein</fullName>
    </recommendedName>
</protein>
<feature type="compositionally biased region" description="Low complexity" evidence="1">
    <location>
        <begin position="105"/>
        <end position="115"/>
    </location>
</feature>
<feature type="region of interest" description="Disordered" evidence="1">
    <location>
        <begin position="460"/>
        <end position="479"/>
    </location>
</feature>
<comment type="caution">
    <text evidence="3">The sequence shown here is derived from an EMBL/GenBank/DDBJ whole genome shotgun (WGS) entry which is preliminary data.</text>
</comment>
<evidence type="ECO:0000313" key="3">
    <source>
        <dbReference type="EMBL" id="KAK5643960.1"/>
    </source>
</evidence>
<feature type="region of interest" description="Disordered" evidence="1">
    <location>
        <begin position="245"/>
        <end position="268"/>
    </location>
</feature>
<evidence type="ECO:0000313" key="4">
    <source>
        <dbReference type="Proteomes" id="UP001329430"/>
    </source>
</evidence>
<dbReference type="SMART" id="SM00454">
    <property type="entry name" value="SAM"/>
    <property type="match status" value="1"/>
</dbReference>
<evidence type="ECO:0000256" key="1">
    <source>
        <dbReference type="SAM" id="MobiDB-lite"/>
    </source>
</evidence>
<feature type="region of interest" description="Disordered" evidence="1">
    <location>
        <begin position="653"/>
        <end position="751"/>
    </location>
</feature>
<sequence length="1013" mass="114198">MPPYPLFNEPSIPGATGLESSSVNLTNSQGLQTHSSKFPIEREVILSSADKNSKIPILQEYKKRSKSAIAPDIPPKQMAAWTQAQRQMTLQSQVLNPDQIHPTHTHQTQQNNLHNGADQTGLYRSPYLSVSEFYNGQNTGAVPRSTWQGGDIRPSPAPRQYQQNEENQTNSPNVAISIETSKDNNQKDISKGSKSVTKTYHTIKDLISNRFRSGKDNSDEKMDEPGLNNVTDELRKSARSIDRLGDEFSDDHTNNFKKTAGEQGIYGKPRTEPNINIQQHHHYNQQMIQQHILSQQASQSRQTIQQYQLAQQLKGQPQNFYPNHQLTQARSQEILAPCTPEQIYYQSSYGSAPQRPVQRYGMSQGSEQNYILMHHSQLDERELPNDRFVDDRRTTVEKRSAQQLERDNLRQRSFEARRTASQPQLICDDEVNADMTNHPHQQVISAHARRGSHGNLIETIGAANEENEKDSDDGGFLKRNTDRLEKEGELHLMDSNTELHTTDTQESSGYNDSKVSDALMGSPRKRLEGEIGRIEGVYNIGQRPIKPKTEKDMKKMTGESGASSDYDKPGQSSSNADSGRGSAAYSSGRRPGTKSIHESPELQRNKANFKDLYHSSQDSEWVDVVENELRTILEPKLHELSLQGNSVGISNSTLSESISSMTPPLPPLSPGDQSSPNLTPRNSTKFKKHSSLPYGSKPDYGHEMYNKLHKGHTAGPGRWSNATPQKQRNKKADHNSAFRGKQAFGFDNTDITSTTTRSLDLESMLDNQSDSEGDISTTDARAIRKQLESLEGMYSEVLKILGVKKYMGRYQPSDPRFSKRRYGSMSSLPSSSVSSRPIRDKRRANEDRKKVKDIRGINKRFQRLESHVVTLARSVAHLSSEMRTQHLMIQEMETIRSEISALRTQTNMLNVRSQSATRAANGSKDLPSLTNPTRVKKLTKFFGDEPPLLRLFLRKLGYEKYANVFENERVGMVELPYLSEERLQKMGVPLGPRLRILQEAQISVCKDTTLCIV</sequence>
<feature type="compositionally biased region" description="Low complexity" evidence="1">
    <location>
        <begin position="576"/>
        <end position="590"/>
    </location>
</feature>
<name>A0AAN7V8M0_9COLE</name>
<feature type="compositionally biased region" description="Polar residues" evidence="1">
    <location>
        <begin position="160"/>
        <end position="173"/>
    </location>
</feature>
<dbReference type="AlphaFoldDB" id="A0AAN7V8M0"/>
<feature type="domain" description="SAM" evidence="2">
    <location>
        <begin position="942"/>
        <end position="1006"/>
    </location>
</feature>
<feature type="compositionally biased region" description="Low complexity" evidence="1">
    <location>
        <begin position="653"/>
        <end position="662"/>
    </location>
</feature>